<keyword evidence="2" id="KW-0175">Coiled coil</keyword>
<proteinExistence type="inferred from homology"/>
<dbReference type="Pfam" id="PF02321">
    <property type="entry name" value="OEP"/>
    <property type="match status" value="2"/>
</dbReference>
<dbReference type="GO" id="GO:0015562">
    <property type="term" value="F:efflux transmembrane transporter activity"/>
    <property type="evidence" value="ECO:0007669"/>
    <property type="project" value="InterPro"/>
</dbReference>
<protein>
    <submittedName>
        <fullName evidence="3">RND efflux system, outer membrane lipoprotein,NodT</fullName>
    </submittedName>
</protein>
<dbReference type="STRING" id="1316936.K678_11448"/>
<evidence type="ECO:0000256" key="1">
    <source>
        <dbReference type="ARBA" id="ARBA00007613"/>
    </source>
</evidence>
<dbReference type="SUPFAM" id="SSF56954">
    <property type="entry name" value="Outer membrane efflux proteins (OEP)"/>
    <property type="match status" value="1"/>
</dbReference>
<dbReference type="Proteomes" id="UP000015350">
    <property type="component" value="Unassembled WGS sequence"/>
</dbReference>
<evidence type="ECO:0000313" key="3">
    <source>
        <dbReference type="EMBL" id="EPY01335.1"/>
    </source>
</evidence>
<name>S9TS03_MAGFU</name>
<organism evidence="3 4">
    <name type="scientific">Magnetospirillum fulvum MGU-K5</name>
    <dbReference type="NCBI Taxonomy" id="1316936"/>
    <lineage>
        <taxon>Bacteria</taxon>
        <taxon>Pseudomonadati</taxon>
        <taxon>Pseudomonadota</taxon>
        <taxon>Alphaproteobacteria</taxon>
        <taxon>Rhodospirillales</taxon>
        <taxon>Rhodospirillaceae</taxon>
        <taxon>Magnetospirillum</taxon>
    </lineage>
</organism>
<feature type="coiled-coil region" evidence="2">
    <location>
        <begin position="41"/>
        <end position="68"/>
    </location>
</feature>
<dbReference type="InterPro" id="IPR010131">
    <property type="entry name" value="MdtP/NodT-like"/>
</dbReference>
<dbReference type="Gene3D" id="2.20.200.10">
    <property type="entry name" value="Outer membrane efflux proteins (OEP)"/>
    <property type="match status" value="1"/>
</dbReference>
<dbReference type="Gene3D" id="1.20.1600.10">
    <property type="entry name" value="Outer membrane efflux proteins (OEP)"/>
    <property type="match status" value="1"/>
</dbReference>
<comment type="similarity">
    <text evidence="1">Belongs to the outer membrane factor (OMF) (TC 1.B.17) family.</text>
</comment>
<keyword evidence="3" id="KW-0449">Lipoprotein</keyword>
<dbReference type="PANTHER" id="PTHR30203:SF33">
    <property type="entry name" value="BLR4455 PROTEIN"/>
    <property type="match status" value="1"/>
</dbReference>
<gene>
    <name evidence="3" type="ORF">K678_11448</name>
</gene>
<dbReference type="InterPro" id="IPR003423">
    <property type="entry name" value="OMP_efflux"/>
</dbReference>
<dbReference type="PANTHER" id="PTHR30203">
    <property type="entry name" value="OUTER MEMBRANE CATION EFFLUX PROTEIN"/>
    <property type="match status" value="1"/>
</dbReference>
<accession>S9TS03</accession>
<dbReference type="PATRIC" id="fig|1316936.3.peg.2283"/>
<sequence length="162" mass="17200">MVGRELDERIALAVRTIDSRSESARIARRRYEVGAAPRIDLTQAETLLGQAENALITLEQQREQTRNAHAVLVGAPVGSDIVVLSSVEESVVRDQSPGLPSKLLEDRPDIRGAENRLRAAEADIGAARAAFFPRIALTGDYGTASAALDGLFMGGSSNSGSS</sequence>
<evidence type="ECO:0000313" key="4">
    <source>
        <dbReference type="Proteomes" id="UP000015350"/>
    </source>
</evidence>
<dbReference type="OrthoDB" id="9783100at2"/>
<evidence type="ECO:0000256" key="2">
    <source>
        <dbReference type="SAM" id="Coils"/>
    </source>
</evidence>
<reference evidence="3 4" key="1">
    <citation type="submission" date="2013-04" db="EMBL/GenBank/DDBJ databases">
        <authorList>
            <person name="Kuznetsov B."/>
            <person name="Ivanovsky R."/>
        </authorList>
    </citation>
    <scope>NUCLEOTIDE SEQUENCE [LARGE SCALE GENOMIC DNA]</scope>
    <source>
        <strain evidence="3 4">MGU-K5</strain>
    </source>
</reference>
<dbReference type="EMBL" id="AQPH01000043">
    <property type="protein sequence ID" value="EPY01335.1"/>
    <property type="molecule type" value="Genomic_DNA"/>
</dbReference>
<dbReference type="eggNOG" id="COG1538">
    <property type="taxonomic scope" value="Bacteria"/>
</dbReference>
<dbReference type="AlphaFoldDB" id="S9TS03"/>
<comment type="caution">
    <text evidence="3">The sequence shown here is derived from an EMBL/GenBank/DDBJ whole genome shotgun (WGS) entry which is preliminary data.</text>
</comment>